<dbReference type="GO" id="GO:0033214">
    <property type="term" value="P:siderophore-iron import into cell"/>
    <property type="evidence" value="ECO:0007669"/>
    <property type="project" value="TreeGrafter"/>
</dbReference>
<dbReference type="GO" id="GO:0022857">
    <property type="term" value="F:transmembrane transporter activity"/>
    <property type="evidence" value="ECO:0007669"/>
    <property type="project" value="InterPro"/>
</dbReference>
<dbReference type="GO" id="GO:0005886">
    <property type="term" value="C:plasma membrane"/>
    <property type="evidence" value="ECO:0007669"/>
    <property type="project" value="UniProtKB-SubCell"/>
</dbReference>
<dbReference type="Pfam" id="PF01032">
    <property type="entry name" value="FecCD"/>
    <property type="match status" value="1"/>
</dbReference>
<reference evidence="9 10" key="1">
    <citation type="submission" date="2019-08" db="EMBL/GenBank/DDBJ databases">
        <title>Hyperibacter terrae gen. nov., sp. nov. and Hyperibacter viscosus sp. nov., two new members in the family Rhodospirillaceae isolated from the rhizosphere of Hypericum perforatum.</title>
        <authorList>
            <person name="Noviana Z."/>
        </authorList>
    </citation>
    <scope>NUCLEOTIDE SEQUENCE [LARGE SCALE GENOMIC DNA]</scope>
    <source>
        <strain evidence="9 10">R5913</strain>
    </source>
</reference>
<feature type="transmembrane region" description="Helical" evidence="8">
    <location>
        <begin position="137"/>
        <end position="160"/>
    </location>
</feature>
<dbReference type="FunFam" id="1.10.3470.10:FF:000001">
    <property type="entry name" value="Vitamin B12 ABC transporter permease BtuC"/>
    <property type="match status" value="1"/>
</dbReference>
<evidence type="ECO:0000256" key="4">
    <source>
        <dbReference type="ARBA" id="ARBA00022475"/>
    </source>
</evidence>
<evidence type="ECO:0000256" key="8">
    <source>
        <dbReference type="SAM" id="Phobius"/>
    </source>
</evidence>
<accession>A0A5J6MIA6</accession>
<comment type="subcellular location">
    <subcellularLocation>
        <location evidence="1">Cell membrane</location>
        <topology evidence="1">Multi-pass membrane protein</topology>
    </subcellularLocation>
</comment>
<feature type="transmembrane region" description="Helical" evidence="8">
    <location>
        <begin position="262"/>
        <end position="291"/>
    </location>
</feature>
<gene>
    <name evidence="9" type="ORF">FRZ44_25240</name>
</gene>
<keyword evidence="4" id="KW-1003">Cell membrane</keyword>
<keyword evidence="7 8" id="KW-0472">Membrane</keyword>
<feature type="transmembrane region" description="Helical" evidence="8">
    <location>
        <begin position="108"/>
        <end position="131"/>
    </location>
</feature>
<protein>
    <submittedName>
        <fullName evidence="9">Hemin ABC transporter permease</fullName>
    </submittedName>
</protein>
<feature type="transmembrane region" description="Helical" evidence="8">
    <location>
        <begin position="78"/>
        <end position="99"/>
    </location>
</feature>
<feature type="transmembrane region" description="Helical" evidence="8">
    <location>
        <begin position="20"/>
        <end position="41"/>
    </location>
</feature>
<evidence type="ECO:0000256" key="7">
    <source>
        <dbReference type="ARBA" id="ARBA00023136"/>
    </source>
</evidence>
<name>A0A5J6MIA6_9PROT</name>
<dbReference type="Proteomes" id="UP000326202">
    <property type="component" value="Chromosome"/>
</dbReference>
<dbReference type="CDD" id="cd06550">
    <property type="entry name" value="TM_ABC_iron-siderophores_like"/>
    <property type="match status" value="1"/>
</dbReference>
<dbReference type="InterPro" id="IPR000522">
    <property type="entry name" value="ABC_transptr_permease_BtuC"/>
</dbReference>
<dbReference type="OrthoDB" id="9811975at2"/>
<comment type="similarity">
    <text evidence="2">Belongs to the binding-protein-dependent transport system permease family. FecCD subfamily.</text>
</comment>
<dbReference type="PANTHER" id="PTHR30472:SF25">
    <property type="entry name" value="ABC TRANSPORTER PERMEASE PROTEIN MJ0876-RELATED"/>
    <property type="match status" value="1"/>
</dbReference>
<evidence type="ECO:0000313" key="9">
    <source>
        <dbReference type="EMBL" id="QEX17228.1"/>
    </source>
</evidence>
<evidence type="ECO:0000256" key="5">
    <source>
        <dbReference type="ARBA" id="ARBA00022692"/>
    </source>
</evidence>
<dbReference type="InterPro" id="IPR037294">
    <property type="entry name" value="ABC_BtuC-like"/>
</dbReference>
<dbReference type="KEGG" id="htq:FRZ44_25240"/>
<feature type="transmembrane region" description="Helical" evidence="8">
    <location>
        <begin position="331"/>
        <end position="349"/>
    </location>
</feature>
<dbReference type="SUPFAM" id="SSF81345">
    <property type="entry name" value="ABC transporter involved in vitamin B12 uptake, BtuC"/>
    <property type="match status" value="1"/>
</dbReference>
<sequence length="355" mass="36858">MSDPAIDWGWRRRFDGLPFLGLAILLAVSLVLGLGIGAMAIGPLDILSTLSAHLGLGHWREVGASEQSVLIHVRSPRVILAVLVGASLAVSGAALQGLFRNPLADPSLLGITGGATVAAATTIIFGAPLATALPLALAAWLLPLSAFIGAMAVTAIIYAISVRHEGMDIATLLLAGIAINAAAAAALGLLTFLAPDGQLRDIMFWLLGSLAGTGWPQLWPVAIMILVAIGLIVRLARPLNALLLGEAEAFHVGFAIEPIKRQLVIVTALAAGAAVALTGTIGFVGLLVPHFARFLVGPDHRRLLPASALLGASLLLVADLIGRLIVLPAELPIGVVTSFVGAPFFLWRLRRREAF</sequence>
<evidence type="ECO:0000256" key="3">
    <source>
        <dbReference type="ARBA" id="ARBA00022448"/>
    </source>
</evidence>
<proteinExistence type="inferred from homology"/>
<dbReference type="Gene3D" id="1.10.3470.10">
    <property type="entry name" value="ABC transporter involved in vitamin B12 uptake, BtuC"/>
    <property type="match status" value="1"/>
</dbReference>
<evidence type="ECO:0000256" key="6">
    <source>
        <dbReference type="ARBA" id="ARBA00022989"/>
    </source>
</evidence>
<keyword evidence="6 8" id="KW-1133">Transmembrane helix</keyword>
<evidence type="ECO:0000313" key="10">
    <source>
        <dbReference type="Proteomes" id="UP000326202"/>
    </source>
</evidence>
<feature type="transmembrane region" description="Helical" evidence="8">
    <location>
        <begin position="172"/>
        <end position="194"/>
    </location>
</feature>
<dbReference type="EMBL" id="CP042906">
    <property type="protein sequence ID" value="QEX17228.1"/>
    <property type="molecule type" value="Genomic_DNA"/>
</dbReference>
<feature type="transmembrane region" description="Helical" evidence="8">
    <location>
        <begin position="214"/>
        <end position="232"/>
    </location>
</feature>
<keyword evidence="3" id="KW-0813">Transport</keyword>
<keyword evidence="5 8" id="KW-0812">Transmembrane</keyword>
<keyword evidence="10" id="KW-1185">Reference proteome</keyword>
<evidence type="ECO:0000256" key="2">
    <source>
        <dbReference type="ARBA" id="ARBA00007935"/>
    </source>
</evidence>
<organism evidence="9 10">
    <name type="scientific">Hypericibacter terrae</name>
    <dbReference type="NCBI Taxonomy" id="2602015"/>
    <lineage>
        <taxon>Bacteria</taxon>
        <taxon>Pseudomonadati</taxon>
        <taxon>Pseudomonadota</taxon>
        <taxon>Alphaproteobacteria</taxon>
        <taxon>Rhodospirillales</taxon>
        <taxon>Dongiaceae</taxon>
        <taxon>Hypericibacter</taxon>
    </lineage>
</organism>
<dbReference type="AlphaFoldDB" id="A0A5J6MIA6"/>
<evidence type="ECO:0000256" key="1">
    <source>
        <dbReference type="ARBA" id="ARBA00004651"/>
    </source>
</evidence>
<dbReference type="PANTHER" id="PTHR30472">
    <property type="entry name" value="FERRIC ENTEROBACTIN TRANSPORT SYSTEM PERMEASE PROTEIN"/>
    <property type="match status" value="1"/>
</dbReference>
<dbReference type="RefSeq" id="WP_151177504.1">
    <property type="nucleotide sequence ID" value="NZ_CP042906.1"/>
</dbReference>